<dbReference type="AlphaFoldDB" id="A0A9N9ZMP0"/>
<comment type="caution">
    <text evidence="2">The sequence shown here is derived from an EMBL/GenBank/DDBJ whole genome shotgun (WGS) entry which is preliminary data.</text>
</comment>
<keyword evidence="3" id="KW-1185">Reference proteome</keyword>
<dbReference type="EMBL" id="CABFOC020000082">
    <property type="protein sequence ID" value="CAH0057869.1"/>
    <property type="molecule type" value="Genomic_DNA"/>
</dbReference>
<dbReference type="InterPro" id="IPR001810">
    <property type="entry name" value="F-box_dom"/>
</dbReference>
<evidence type="ECO:0000313" key="3">
    <source>
        <dbReference type="Proteomes" id="UP000775872"/>
    </source>
</evidence>
<protein>
    <recommendedName>
        <fullName evidence="1">F-box domain-containing protein</fullName>
    </recommendedName>
</protein>
<name>A0A9N9ZMP0_9HYPO</name>
<gene>
    <name evidence="2" type="ORF">CSOL1703_00008345</name>
</gene>
<organism evidence="2 3">
    <name type="scientific">Clonostachys solani</name>
    <dbReference type="NCBI Taxonomy" id="160281"/>
    <lineage>
        <taxon>Eukaryota</taxon>
        <taxon>Fungi</taxon>
        <taxon>Dikarya</taxon>
        <taxon>Ascomycota</taxon>
        <taxon>Pezizomycotina</taxon>
        <taxon>Sordariomycetes</taxon>
        <taxon>Hypocreomycetidae</taxon>
        <taxon>Hypocreales</taxon>
        <taxon>Bionectriaceae</taxon>
        <taxon>Clonostachys</taxon>
    </lineage>
</organism>
<reference evidence="2 3" key="2">
    <citation type="submission" date="2021-10" db="EMBL/GenBank/DDBJ databases">
        <authorList>
            <person name="Piombo E."/>
        </authorList>
    </citation>
    <scope>NUCLEOTIDE SEQUENCE [LARGE SCALE GENOMIC DNA]</scope>
</reference>
<feature type="domain" description="F-box" evidence="1">
    <location>
        <begin position="234"/>
        <end position="281"/>
    </location>
</feature>
<accession>A0A9N9ZMP0</accession>
<evidence type="ECO:0000313" key="2">
    <source>
        <dbReference type="EMBL" id="CAH0057869.1"/>
    </source>
</evidence>
<sequence length="337" mass="37609">MGSWECYCAICAVTMQDVQFRGLDPGLVRDLADVREAGGESGGEDEDEEEVVNEECYDPKVLDPRDTQWLSDCRIMGINPATEKVFISGPGAYVDYGQMDCEPGDDPEAEGIDGMEDMACYQGAFPFHWNCYLLLCRRLTGSDETSRINKDVLHSIMQSLEEDGEPVLGLDYARDLVDVDWCPGEQAWGSFAGQEFFVTSPWPVSELSSQLPNELSHSLRMSALDTSMSGKVKADPFSKLPQEVTEQILSHVSQSDLQSLLLASWVIHAGSHDNDGFWKRRIKKEMPWFCELDELLGKEESSSIESIKGLFLWASDATKPREGITGPLMAISNRRRV</sequence>
<dbReference type="Gene3D" id="1.20.1280.50">
    <property type="match status" value="1"/>
</dbReference>
<dbReference type="InterPro" id="IPR036047">
    <property type="entry name" value="F-box-like_dom_sf"/>
</dbReference>
<dbReference type="SUPFAM" id="SSF81383">
    <property type="entry name" value="F-box domain"/>
    <property type="match status" value="1"/>
</dbReference>
<reference evidence="3" key="1">
    <citation type="submission" date="2019-06" db="EMBL/GenBank/DDBJ databases">
        <authorList>
            <person name="Broberg M."/>
        </authorList>
    </citation>
    <scope>NUCLEOTIDE SEQUENCE [LARGE SCALE GENOMIC DNA]</scope>
</reference>
<evidence type="ECO:0000259" key="1">
    <source>
        <dbReference type="PROSITE" id="PS50181"/>
    </source>
</evidence>
<proteinExistence type="predicted"/>
<dbReference type="Proteomes" id="UP000775872">
    <property type="component" value="Unassembled WGS sequence"/>
</dbReference>
<dbReference type="PROSITE" id="PS50181">
    <property type="entry name" value="FBOX"/>
    <property type="match status" value="1"/>
</dbReference>
<dbReference type="OrthoDB" id="2571985at2759"/>